<comment type="caution">
    <text evidence="1">The sequence shown here is derived from an EMBL/GenBank/DDBJ whole genome shotgun (WGS) entry which is preliminary data.</text>
</comment>
<name>A0A8J3I2F0_9CHLR</name>
<dbReference type="EMBL" id="BNJF01000003">
    <property type="protein sequence ID" value="GHO47526.1"/>
    <property type="molecule type" value="Genomic_DNA"/>
</dbReference>
<gene>
    <name evidence="1" type="ORF">KSX_56890</name>
</gene>
<keyword evidence="2" id="KW-1185">Reference proteome</keyword>
<evidence type="ECO:0000313" key="1">
    <source>
        <dbReference type="EMBL" id="GHO47526.1"/>
    </source>
</evidence>
<accession>A0A8J3I2F0</accession>
<sequence length="60" mass="6846">MLIFCEIGAVALLSLAYWILPSERAGCLNHEQHNDLMLENSLYQRLTVLKTRQFTGLPVN</sequence>
<dbReference type="AlphaFoldDB" id="A0A8J3I2F0"/>
<protein>
    <submittedName>
        <fullName evidence="1">Uncharacterized protein</fullName>
    </submittedName>
</protein>
<organism evidence="1 2">
    <name type="scientific">Ktedonospora formicarum</name>
    <dbReference type="NCBI Taxonomy" id="2778364"/>
    <lineage>
        <taxon>Bacteria</taxon>
        <taxon>Bacillati</taxon>
        <taxon>Chloroflexota</taxon>
        <taxon>Ktedonobacteria</taxon>
        <taxon>Ktedonobacterales</taxon>
        <taxon>Ktedonobacteraceae</taxon>
        <taxon>Ktedonospora</taxon>
    </lineage>
</organism>
<proteinExistence type="predicted"/>
<evidence type="ECO:0000313" key="2">
    <source>
        <dbReference type="Proteomes" id="UP000612362"/>
    </source>
</evidence>
<reference evidence="1" key="1">
    <citation type="submission" date="2020-10" db="EMBL/GenBank/DDBJ databases">
        <title>Taxonomic study of unclassified bacteria belonging to the class Ktedonobacteria.</title>
        <authorList>
            <person name="Yabe S."/>
            <person name="Wang C.M."/>
            <person name="Zheng Y."/>
            <person name="Sakai Y."/>
            <person name="Cavaletti L."/>
            <person name="Monciardini P."/>
            <person name="Donadio S."/>
        </authorList>
    </citation>
    <scope>NUCLEOTIDE SEQUENCE</scope>
    <source>
        <strain evidence="1">SOSP1-1</strain>
    </source>
</reference>
<dbReference type="Proteomes" id="UP000612362">
    <property type="component" value="Unassembled WGS sequence"/>
</dbReference>